<dbReference type="RefSeq" id="WP_379961950.1">
    <property type="nucleotide sequence ID" value="NZ_JAUYVI010000012.1"/>
</dbReference>
<name>A0ABU0YUX2_9PROT</name>
<comment type="caution">
    <text evidence="1">The sequence shown here is derived from an EMBL/GenBank/DDBJ whole genome shotgun (WGS) entry which is preliminary data.</text>
</comment>
<dbReference type="InterPro" id="IPR021252">
    <property type="entry name" value="DUF2794"/>
</dbReference>
<evidence type="ECO:0000313" key="2">
    <source>
        <dbReference type="Proteomes" id="UP001230156"/>
    </source>
</evidence>
<sequence>MAQLLLLSEYRRDGRRVFFDREDLNHLLGVYSRQVARGIWRDYAIDHRSNMAIFSIFKRSQEQAIFTVTKVLLRGDKEPNYVLLSRNRQIKSSRDLRQVIDVLQRQLTVVER</sequence>
<gene>
    <name evidence="1" type="ORF">Q8A70_27745</name>
</gene>
<protein>
    <submittedName>
        <fullName evidence="1">DUF2794 domain-containing protein</fullName>
    </submittedName>
</protein>
<proteinExistence type="predicted"/>
<reference evidence="2" key="1">
    <citation type="submission" date="2023-08" db="EMBL/GenBank/DDBJ databases">
        <title>Rhodospirillaceae gen. nov., a novel taxon isolated from the Yangtze River Yuezi River estuary sludge.</title>
        <authorList>
            <person name="Ruan L."/>
        </authorList>
    </citation>
    <scope>NUCLEOTIDE SEQUENCE [LARGE SCALE GENOMIC DNA]</scope>
    <source>
        <strain evidence="2">R-7</strain>
    </source>
</reference>
<dbReference type="Proteomes" id="UP001230156">
    <property type="component" value="Unassembled WGS sequence"/>
</dbReference>
<evidence type="ECO:0000313" key="1">
    <source>
        <dbReference type="EMBL" id="MDQ7251511.1"/>
    </source>
</evidence>
<dbReference type="Pfam" id="PF10984">
    <property type="entry name" value="DUF2794"/>
    <property type="match status" value="1"/>
</dbReference>
<organism evidence="1 2">
    <name type="scientific">Dongia sedimenti</name>
    <dbReference type="NCBI Taxonomy" id="3064282"/>
    <lineage>
        <taxon>Bacteria</taxon>
        <taxon>Pseudomonadati</taxon>
        <taxon>Pseudomonadota</taxon>
        <taxon>Alphaproteobacteria</taxon>
        <taxon>Rhodospirillales</taxon>
        <taxon>Dongiaceae</taxon>
        <taxon>Dongia</taxon>
    </lineage>
</organism>
<accession>A0ABU0YUX2</accession>
<dbReference type="EMBL" id="JAUYVI010000012">
    <property type="protein sequence ID" value="MDQ7251511.1"/>
    <property type="molecule type" value="Genomic_DNA"/>
</dbReference>
<keyword evidence="2" id="KW-1185">Reference proteome</keyword>